<protein>
    <submittedName>
        <fullName evidence="1">Uncharacterized protein</fullName>
    </submittedName>
</protein>
<evidence type="ECO:0000313" key="1">
    <source>
        <dbReference type="EMBL" id="KAI4354913.1"/>
    </source>
</evidence>
<reference evidence="1 2" key="1">
    <citation type="journal article" date="2022" name="DNA Res.">
        <title>Chromosomal-level genome assembly of the orchid tree Bauhinia variegata (Leguminosae; Cercidoideae) supports the allotetraploid origin hypothesis of Bauhinia.</title>
        <authorList>
            <person name="Zhong Y."/>
            <person name="Chen Y."/>
            <person name="Zheng D."/>
            <person name="Pang J."/>
            <person name="Liu Y."/>
            <person name="Luo S."/>
            <person name="Meng S."/>
            <person name="Qian L."/>
            <person name="Wei D."/>
            <person name="Dai S."/>
            <person name="Zhou R."/>
        </authorList>
    </citation>
    <scope>NUCLEOTIDE SEQUENCE [LARGE SCALE GENOMIC DNA]</scope>
    <source>
        <strain evidence="1">BV-YZ2020</strain>
    </source>
</reference>
<proteinExistence type="predicted"/>
<keyword evidence="2" id="KW-1185">Reference proteome</keyword>
<dbReference type="Proteomes" id="UP000828941">
    <property type="component" value="Chromosome 2"/>
</dbReference>
<sequence>MEEEEEPKEIQISGNESDAHKVDSGIKETVGSPHQENLNANSGIVVERGDDNTQIKEQGVGPVTTVMDEEHFEQVSLKDQEKNNEYMDSNRSSDSGYVSGGNAEYSSETYVMQYDYSPIASLPTGLDSTGYSPVGSPPKPRQKPAMPSVSPELLHLVDSAIMGKPEVLEKLKNIVSGVESFGIGQEKESVAFLIVDSLLATMGGVESFEENEDDNPPSVMLNSRASIVAGELIPWLPWVGDTQFIMSPRTRMVRGLLAILRACTRNRAMCSMAGLLGVLLRSAEKIFEEDIGSNGQFRWDGTPLCHCIQHLAGHSLSVSDLYRWFEVITKVLTTIWTPQLMLALEKAVDGKESRGPTCTFEFDGESSGLLGPGESRWPFTNGYAFATWIYIESFADTLNTATAAAAIAAAAAAKSGKSSAMSAAAAASALAGEGTAHMPRLFSFLSADNHGIEAYFHAQFLVVECGSGKGRKSSLHFTHAFKPQCWYFIGLEHINKHGILGKAESEVRLYIDGSLYESRPFEFPRISKPLAFCCIGTNPPPTMAGLQRRRRQCPLFAEMGPVYIFKEPIGPERMARLASRGGDIVPSFGHAAGLPWLATNAYMQSKAEESSALDAEIGGCIHLLYHPSLLNGRFCPDASPSGVSGLLRRPAEVLGQVHVATRMRPAEALWALAYGGPLSLLPLAISNVQEDTLEPQQGDFSLSLATTSLAAPIFRIISTAIQYPRNNEELSRGRGPEVLSRILNYLLQTLSLLGFGKHDGVGDEELVAAVASLCQAQKINHTLKVQLFSTLLLDLKIWSLCSYGIQKKLLSSLADMVFSESKVMRDANAIQMLLDGCRRCYWTVHEKGSVNSCSLTGAPRPVGEVNALVDELLVVIELLMVAAPPSLASDDVRCLLGFLVDCPQPNQVARVLHLFYRLVVQPNTSRAHTFAEAFLACGGIETLLVLLQREAKTGDTDSMSDSGVPESILKIPELQNTEPDGSNDITERSQDNEGSKEKIEVILKDNDQGSQPVDRGSSHGASSPGPKKERMASFSEIPSVKNLGGISLSISADNARNNVYNIDKSDDIVVGIIGLLGALVASGYLKFDSSAGPDTTSNLLGVGLHDGGGTMFDDKVSLLLYALQKAFQAAPNRLMTNNVYTALLAASINASSTEDGLNFYDSGHRFEHSQLLLVLLRSLPYAPRPLQSRALQDLLFLACSHQENRSSLTNMEEWPEWILEILISNYEMGPSKISTSTSLVGDIEDLIHNFLIIMLEHSMRQKDGWKEIEATIHCAEWLSIVGGSSTGEQRIRREESLPIFKRRLLGSLLDFAARELLHQTQIIAAASAGVAAEGLSPNAARAEAENAAQLSVALVENAIVILMLVEDHLRLQSKQFSLSRTVDGSPSPLSLVYPVQNRTVSLSTIGESTEVVDDHSRRSSRSDSEGLSLSVLSSMADGNGQISASVMEKLAAAAAAEPYESVSCAFVSYGTCAKDLADGWKYRSRLWYGVGLPSNTATFGGGGSGWDSWKGALEKDADGNWLELPLVKKSVAMLQALLLDESGLGGGLGIGRGSGTGMGGMTALYQLLDSDQPFLCMLRMVLLSMREDDDGEEHMLMTDGIPEGRKPRSALLWSVLSPVLNMAISDSKRQRVLVACSVLYSEVYHAVGRDKKPLRKQYLEAILPPFVAILRRWRPLLAGIHELATADGLNPLTVDDRALAADSLPIEAALAMISPAWAAAFASPPAAMALAMIAAGASGGENPASAPTSHLRRDNSLMERKHAKLHTFSSFQKPLEVSSKTPPLPNDKAAAAKAARELQRFSKVGSGRGLSAVAMATSAQRRSASDMERVRRWSISEAMGVAWMECLQPVDTKSVYGKDFNVLSYKFIAVLVASFALARNIQRSEIDRRAQVDVIARHRITTGIRAWRKLIHQLIEMRSLFGPIADHLCNPHRVFWKLDFMESSSRMRLCLKRNYQGSDHLGSAANYEDYSKEKRDQGTPILSAEAISMEAVNEDEEQVAIENLNGRVDDIEKKGEDQPTLSEAADQTVQASVESSGTQLANNTELAQSSSVIAPGYVPSELDERIVLELPSSMVRPLKVIRGTFQVTTRRINFIVDKSETSTAMNDGLDSSSDVGSLEKDRCWLMSSLHQIYSRRYLLRRSALELFMVERSNFFFDFGSSEGRRNAYRAIVQARPPHLNNIYLATQRPEQLLKRTQLMERWARWEISNFEYLMQLNTLAGRSYNDITQYPVFPWIISDYNSKGLDLSNPSSYRDLSKPIGALNADRLKKFQERYLSFDDPVIPKFHYGSHYSSAGTVLYYLVRVEPFTTLSIQLQGGKFDHADRMFFDIAATWNGVLEDMSDVKELVPELFYLPEVLTNENSIDFGTTQLGGKLDSVRLPAWAENPADFIHKHRMALESEYISAHLHEWIDLIFGYKQRGKEAIAANNVFFYITYEGTVDIDKISDPVQQRATQDQIAYFGQTPSQLLTVPHMKRMSLTEVLHLQTIFRNPKEVKPYAVPTPERCNVPAAAIQASSDMVVVVDMNAPAAHVAQHKWQPNTPDGQGTPFLFQHGKPSSGSASGTLARMFKGPAGTSEEWHFPQALAFAASGIRSTAIVSITCDNEIITGGHADNSIRLVSSDGAKTLETAYAHCAPVTCLGLSSDSNYLVTGSRDTTVLLWRIRRAFVSRSSSISEPSTSTGTQASTSGSTSSNFMTDKNWKHRIEGPIHVLRGHRSEILSCCISSDVGIVVSCSYSSDVLLHSLTGGRVIRRLVGVEAHTVCLSSEGVIMTWNRSRHTLSTYTLNGVLIAKAQLSSFNNISCMEISIDGRSALIGINSLENGRPFDNSWDMKLNKPGIDDLDSESEEAEESNRIDVPTPSICFLDLHTLKVFHILRLGEGQDITALALNKDNTNLLVSTMDKKLIIFTDPALSLKVVDQMLKLGWEGEGLSPLIKS</sequence>
<organism evidence="1 2">
    <name type="scientific">Bauhinia variegata</name>
    <name type="common">Purple orchid tree</name>
    <name type="synonym">Phanera variegata</name>
    <dbReference type="NCBI Taxonomy" id="167791"/>
    <lineage>
        <taxon>Eukaryota</taxon>
        <taxon>Viridiplantae</taxon>
        <taxon>Streptophyta</taxon>
        <taxon>Embryophyta</taxon>
        <taxon>Tracheophyta</taxon>
        <taxon>Spermatophyta</taxon>
        <taxon>Magnoliopsida</taxon>
        <taxon>eudicotyledons</taxon>
        <taxon>Gunneridae</taxon>
        <taxon>Pentapetalae</taxon>
        <taxon>rosids</taxon>
        <taxon>fabids</taxon>
        <taxon>Fabales</taxon>
        <taxon>Fabaceae</taxon>
        <taxon>Cercidoideae</taxon>
        <taxon>Cercideae</taxon>
        <taxon>Bauhiniinae</taxon>
        <taxon>Bauhinia</taxon>
    </lineage>
</organism>
<comment type="caution">
    <text evidence="1">The sequence shown here is derived from an EMBL/GenBank/DDBJ whole genome shotgun (WGS) entry which is preliminary data.</text>
</comment>
<dbReference type="EMBL" id="CM039427">
    <property type="protein sequence ID" value="KAI4354913.1"/>
    <property type="molecule type" value="Genomic_DNA"/>
</dbReference>
<gene>
    <name evidence="1" type="ORF">L6164_003738</name>
</gene>
<accession>A0ACB9Q2A7</accession>
<evidence type="ECO:0000313" key="2">
    <source>
        <dbReference type="Proteomes" id="UP000828941"/>
    </source>
</evidence>
<name>A0ACB9Q2A7_BAUVA</name>